<comment type="caution">
    <text evidence="1">The sequence shown here is derived from an EMBL/GenBank/DDBJ whole genome shotgun (WGS) entry which is preliminary data.</text>
</comment>
<organism evidence="1 2">
    <name type="scientific">Candidozyma auris</name>
    <name type="common">Yeast</name>
    <name type="synonym">Candida auris</name>
    <dbReference type="NCBI Taxonomy" id="498019"/>
    <lineage>
        <taxon>Eukaryota</taxon>
        <taxon>Fungi</taxon>
        <taxon>Dikarya</taxon>
        <taxon>Ascomycota</taxon>
        <taxon>Saccharomycotina</taxon>
        <taxon>Pichiomycetes</taxon>
        <taxon>Metschnikowiaceae</taxon>
        <taxon>Candidozyma</taxon>
    </lineage>
</organism>
<accession>A0A0L0NVM1</accession>
<protein>
    <submittedName>
        <fullName evidence="1">Uncharacterized protein</fullName>
    </submittedName>
</protein>
<dbReference type="Proteomes" id="UP000037122">
    <property type="component" value="Unassembled WGS sequence"/>
</dbReference>
<evidence type="ECO:0000313" key="2">
    <source>
        <dbReference type="Proteomes" id="UP000037122"/>
    </source>
</evidence>
<dbReference type="VEuPathDB" id="FungiDB:QG37_05268"/>
<reference evidence="2" key="1">
    <citation type="journal article" date="2015" name="BMC Genomics">
        <title>Draft genome of a commonly misdiagnosed multidrug resistant pathogen Candida auris.</title>
        <authorList>
            <person name="Chatterjee S."/>
            <person name="Alampalli S.V."/>
            <person name="Nageshan R.K."/>
            <person name="Chettiar S.T."/>
            <person name="Joshi S."/>
            <person name="Tatu U.S."/>
        </authorList>
    </citation>
    <scope>NUCLEOTIDE SEQUENCE [LARGE SCALE GENOMIC DNA]</scope>
    <source>
        <strain evidence="2">6684</strain>
    </source>
</reference>
<sequence length="57" mass="6536">MNHLETVNFDILLWQLQLGDQELRHFNSLVTLHLNNLTQLGILNDVAVTGKILLQNL</sequence>
<gene>
    <name evidence="1" type="ORF">QG37_05268</name>
</gene>
<name>A0A0L0NVM1_CANAR</name>
<dbReference type="EMBL" id="LGST01000037">
    <property type="protein sequence ID" value="KND98034.1"/>
    <property type="molecule type" value="Genomic_DNA"/>
</dbReference>
<proteinExistence type="predicted"/>
<evidence type="ECO:0000313" key="1">
    <source>
        <dbReference type="EMBL" id="KND98034.1"/>
    </source>
</evidence>
<dbReference type="AlphaFoldDB" id="A0A0L0NVM1"/>